<dbReference type="GeneID" id="9628080"/>
<dbReference type="InParanoid" id="D8UIZ4"/>
<gene>
    <name evidence="7" type="ORF">VOLCADRAFT_99921</name>
</gene>
<dbReference type="PANTHER" id="PTHR30544:SF9">
    <property type="entry name" value="RADICAL SAM SUPERFAMILY PROTEIN"/>
    <property type="match status" value="1"/>
</dbReference>
<dbReference type="Proteomes" id="UP000001058">
    <property type="component" value="Unassembled WGS sequence"/>
</dbReference>
<dbReference type="STRING" id="3068.D8UIZ4"/>
<feature type="region of interest" description="Disordered" evidence="5">
    <location>
        <begin position="314"/>
        <end position="334"/>
    </location>
</feature>
<comment type="cofactor">
    <cofactor evidence="1">
        <name>[4Fe-4S] cluster</name>
        <dbReference type="ChEBI" id="CHEBI:49883"/>
    </cofactor>
</comment>
<feature type="compositionally biased region" description="Gly residues" evidence="5">
    <location>
        <begin position="139"/>
        <end position="151"/>
    </location>
</feature>
<keyword evidence="3" id="KW-0698">rRNA processing</keyword>
<proteinExistence type="predicted"/>
<keyword evidence="4" id="KW-0808">Transferase</keyword>
<accession>D8UIZ4</accession>
<dbReference type="AlphaFoldDB" id="D8UIZ4"/>
<evidence type="ECO:0000313" key="8">
    <source>
        <dbReference type="Proteomes" id="UP000001058"/>
    </source>
</evidence>
<evidence type="ECO:0000256" key="3">
    <source>
        <dbReference type="ARBA" id="ARBA00022552"/>
    </source>
</evidence>
<dbReference type="GO" id="GO:0005737">
    <property type="term" value="C:cytoplasm"/>
    <property type="evidence" value="ECO:0007669"/>
    <property type="project" value="UniProtKB-SubCell"/>
</dbReference>
<keyword evidence="2" id="KW-0411">Iron-sulfur</keyword>
<dbReference type="Pfam" id="PF21016">
    <property type="entry name" value="RlmN_N"/>
    <property type="match status" value="1"/>
</dbReference>
<dbReference type="RefSeq" id="XP_002958639.1">
    <property type="nucleotide sequence ID" value="XM_002958593.1"/>
</dbReference>
<protein>
    <recommendedName>
        <fullName evidence="6">Dual-specificity RNA methyltransferase RlmN N-terminal domain-containing protein</fullName>
    </recommendedName>
</protein>
<dbReference type="InterPro" id="IPR048641">
    <property type="entry name" value="RlmN_N"/>
</dbReference>
<evidence type="ECO:0000256" key="1">
    <source>
        <dbReference type="ARBA" id="ARBA00001966"/>
    </source>
</evidence>
<dbReference type="InterPro" id="IPR004383">
    <property type="entry name" value="rRNA_lsu_MTrfase_RlmN/Cfr"/>
</dbReference>
<dbReference type="GO" id="GO:0008173">
    <property type="term" value="F:RNA methyltransferase activity"/>
    <property type="evidence" value="ECO:0007669"/>
    <property type="project" value="InterPro"/>
</dbReference>
<keyword evidence="2" id="KW-0408">Iron</keyword>
<dbReference type="GO" id="GO:0051539">
    <property type="term" value="F:4 iron, 4 sulfur cluster binding"/>
    <property type="evidence" value="ECO:0007669"/>
    <property type="project" value="UniProtKB-KW"/>
</dbReference>
<dbReference type="OrthoDB" id="538249at2759"/>
<organism evidence="8">
    <name type="scientific">Volvox carteri f. nagariensis</name>
    <dbReference type="NCBI Taxonomy" id="3068"/>
    <lineage>
        <taxon>Eukaryota</taxon>
        <taxon>Viridiplantae</taxon>
        <taxon>Chlorophyta</taxon>
        <taxon>core chlorophytes</taxon>
        <taxon>Chlorophyceae</taxon>
        <taxon>CS clade</taxon>
        <taxon>Chlamydomonadales</taxon>
        <taxon>Volvocaceae</taxon>
        <taxon>Volvox</taxon>
    </lineage>
</organism>
<evidence type="ECO:0000256" key="4">
    <source>
        <dbReference type="ARBA" id="ARBA00022679"/>
    </source>
</evidence>
<name>D8UIZ4_VOLCA</name>
<reference evidence="7 8" key="1">
    <citation type="journal article" date="2010" name="Science">
        <title>Genomic analysis of organismal complexity in the multicellular green alga Volvox carteri.</title>
        <authorList>
            <person name="Prochnik S.E."/>
            <person name="Umen J."/>
            <person name="Nedelcu A.M."/>
            <person name="Hallmann A."/>
            <person name="Miller S.M."/>
            <person name="Nishii I."/>
            <person name="Ferris P."/>
            <person name="Kuo A."/>
            <person name="Mitros T."/>
            <person name="Fritz-Laylin L.K."/>
            <person name="Hellsten U."/>
            <person name="Chapman J."/>
            <person name="Simakov O."/>
            <person name="Rensing S.A."/>
            <person name="Terry A."/>
            <person name="Pangilinan J."/>
            <person name="Kapitonov V."/>
            <person name="Jurka J."/>
            <person name="Salamov A."/>
            <person name="Shapiro H."/>
            <person name="Schmutz J."/>
            <person name="Grimwood J."/>
            <person name="Lindquist E."/>
            <person name="Lucas S."/>
            <person name="Grigoriev I.V."/>
            <person name="Schmitt R."/>
            <person name="Kirk D."/>
            <person name="Rokhsar D.S."/>
        </authorList>
    </citation>
    <scope>NUCLEOTIDE SEQUENCE [LARGE SCALE GENOMIC DNA]</scope>
    <source>
        <strain evidence="8">f. Nagariensis / Eve</strain>
    </source>
</reference>
<keyword evidence="8" id="KW-1185">Reference proteome</keyword>
<dbReference type="KEGG" id="vcn:VOLCADRAFT_99921"/>
<evidence type="ECO:0000259" key="6">
    <source>
        <dbReference type="Pfam" id="PF21016"/>
    </source>
</evidence>
<dbReference type="Gene3D" id="3.20.20.70">
    <property type="entry name" value="Aldolase class I"/>
    <property type="match status" value="2"/>
</dbReference>
<dbReference type="Gene3D" id="1.10.150.530">
    <property type="match status" value="1"/>
</dbReference>
<dbReference type="InterPro" id="IPR013785">
    <property type="entry name" value="Aldolase_TIM"/>
</dbReference>
<keyword evidence="2" id="KW-0479">Metal-binding</keyword>
<dbReference type="EMBL" id="GL378420">
    <property type="protein sequence ID" value="EFJ40305.1"/>
    <property type="molecule type" value="Genomic_DNA"/>
</dbReference>
<dbReference type="InterPro" id="IPR040072">
    <property type="entry name" value="Methyltransferase_A"/>
</dbReference>
<dbReference type="PANTHER" id="PTHR30544">
    <property type="entry name" value="23S RRNA METHYLTRANSFERASE"/>
    <property type="match status" value="1"/>
</dbReference>
<feature type="domain" description="Dual-specificity RNA methyltransferase RlmN N-terminal" evidence="6">
    <location>
        <begin position="47"/>
        <end position="76"/>
    </location>
</feature>
<feature type="region of interest" description="Disordered" evidence="5">
    <location>
        <begin position="106"/>
        <end position="151"/>
    </location>
</feature>
<evidence type="ECO:0000313" key="7">
    <source>
        <dbReference type="EMBL" id="EFJ40305.1"/>
    </source>
</evidence>
<evidence type="ECO:0000256" key="2">
    <source>
        <dbReference type="ARBA" id="ARBA00022485"/>
    </source>
</evidence>
<sequence>MGKVRLGAEYGKQPPHPGHCSHLNPHIAFIPIRPNVYDADGRLYVKGVTLPELQQWFAAQGERPSRADQLWRWVYGNNGASGGGATASGSSAAATELIRQQYSERAPWWVPNQAQQRGGNDGGGGSSSFPGGSSTTTGSGDGGGGVPYIGGGGGLRRLEDAAEPAVGGFSGAFMTKFRALLSLQGGLMLEDVTPASDGTRKLVFRVTEGEAAGGRIETVLIPWFRDYDPRVGRREHPRYTLCVSSQVLVAQRLLDQDPARPPAATAATAATAAPITNIVFMGMGEPLHNCTAVFAAIDILTHRRGLGFSASRCEDHPVHRRPAPPASALPGQTAVKGGALRTVRIHPAGRFNPFPGTLYVPSAPERVDEFRRVLREGGRIVHVRQSKGDSGMAACGQLGDVGGTKEGVPHPPPASNGICRVDGGSTPFLVSSQVNFIN</sequence>
<dbReference type="GO" id="GO:0030488">
    <property type="term" value="P:tRNA methylation"/>
    <property type="evidence" value="ECO:0007669"/>
    <property type="project" value="TreeGrafter"/>
</dbReference>
<evidence type="ECO:0000256" key="5">
    <source>
        <dbReference type="SAM" id="MobiDB-lite"/>
    </source>
</evidence>
<dbReference type="GO" id="GO:0070475">
    <property type="term" value="P:rRNA base methylation"/>
    <property type="evidence" value="ECO:0007669"/>
    <property type="project" value="TreeGrafter"/>
</dbReference>
<dbReference type="PIRSF" id="PIRSF006004">
    <property type="entry name" value="CHP00048"/>
    <property type="match status" value="1"/>
</dbReference>
<feature type="compositionally biased region" description="Low complexity" evidence="5">
    <location>
        <begin position="127"/>
        <end position="138"/>
    </location>
</feature>
<keyword evidence="2" id="KW-0004">4Fe-4S</keyword>